<name>A0A1Y1CLD9_9BACT</name>
<dbReference type="RefSeq" id="WP_096430368.1">
    <property type="nucleotide sequence ID" value="NZ_AP018042.1"/>
</dbReference>
<dbReference type="Proteomes" id="UP000218267">
    <property type="component" value="Chromosome"/>
</dbReference>
<feature type="compositionally biased region" description="Low complexity" evidence="1">
    <location>
        <begin position="71"/>
        <end position="87"/>
    </location>
</feature>
<protein>
    <submittedName>
        <fullName evidence="2">Uncharacterized protein</fullName>
    </submittedName>
</protein>
<proteinExistence type="predicted"/>
<sequence length="147" mass="16880">MKKNILRHITVEGFAHSSDLSNCELLEKEFNEAKGRFKIAKKELKIAKKKLNGALDEIITEIESKKKEAQNNLDDNSDSSSVFNSENIKSKHEETIVELEVMKDKIKTKVEEYNTKGTENWDSFKHKLNHDLEELGIALKSFVTKSK</sequence>
<evidence type="ECO:0000256" key="1">
    <source>
        <dbReference type="SAM" id="MobiDB-lite"/>
    </source>
</evidence>
<feature type="region of interest" description="Disordered" evidence="1">
    <location>
        <begin position="66"/>
        <end position="87"/>
    </location>
</feature>
<dbReference type="AlphaFoldDB" id="A0A1Y1CLD9"/>
<dbReference type="SUPFAM" id="SSF47162">
    <property type="entry name" value="Apolipoprotein"/>
    <property type="match status" value="1"/>
</dbReference>
<gene>
    <name evidence="2" type="ORF">ALGA_2924</name>
</gene>
<reference evidence="3" key="2">
    <citation type="journal article" date="2020" name="Antonie Van Leeuwenhoek">
        <title>Labilibaculum antarcticum sp. nov., a novel facultative anaerobic, psychrotorelant bacterium isolated from marine sediment of Antarctica.</title>
        <authorList>
            <person name="Watanabe M."/>
            <person name="Kojima H."/>
            <person name="Fukui M."/>
        </authorList>
    </citation>
    <scope>NUCLEOTIDE SEQUENCE [LARGE SCALE GENOMIC DNA]</scope>
    <source>
        <strain evidence="3">SPP2</strain>
    </source>
</reference>
<evidence type="ECO:0000313" key="3">
    <source>
        <dbReference type="Proteomes" id="UP000218267"/>
    </source>
</evidence>
<dbReference type="OrthoDB" id="1122839at2"/>
<accession>A0A1Y1CLD9</accession>
<reference evidence="2 3" key="1">
    <citation type="journal article" date="2018" name="Mar. Genomics">
        <title>Complete genome sequence of Marinifilaceae bacterium strain SPP2, isolated from the Antarctic marine sediment.</title>
        <authorList>
            <person name="Watanabe M."/>
            <person name="Kojima H."/>
            <person name="Fukui M."/>
        </authorList>
    </citation>
    <scope>NUCLEOTIDE SEQUENCE [LARGE SCALE GENOMIC DNA]</scope>
    <source>
        <strain evidence="2 3">SPP2</strain>
    </source>
</reference>
<evidence type="ECO:0000313" key="2">
    <source>
        <dbReference type="EMBL" id="BAX81229.1"/>
    </source>
</evidence>
<keyword evidence="3" id="KW-1185">Reference proteome</keyword>
<organism evidence="2 3">
    <name type="scientific">Labilibaculum antarcticum</name>
    <dbReference type="NCBI Taxonomy" id="1717717"/>
    <lineage>
        <taxon>Bacteria</taxon>
        <taxon>Pseudomonadati</taxon>
        <taxon>Bacteroidota</taxon>
        <taxon>Bacteroidia</taxon>
        <taxon>Marinilabiliales</taxon>
        <taxon>Marinifilaceae</taxon>
        <taxon>Labilibaculum</taxon>
    </lineage>
</organism>
<dbReference type="KEGG" id="mbas:ALGA_2924"/>
<dbReference type="EMBL" id="AP018042">
    <property type="protein sequence ID" value="BAX81229.1"/>
    <property type="molecule type" value="Genomic_DNA"/>
</dbReference>